<dbReference type="Gene3D" id="1.10.3210.10">
    <property type="entry name" value="Hypothetical protein af1432"/>
    <property type="match status" value="1"/>
</dbReference>
<comment type="caution">
    <text evidence="2">The sequence shown here is derived from an EMBL/GenBank/DDBJ whole genome shotgun (WGS) entry which is preliminary data.</text>
</comment>
<dbReference type="InterPro" id="IPR006675">
    <property type="entry name" value="HDIG_dom"/>
</dbReference>
<evidence type="ECO:0000259" key="1">
    <source>
        <dbReference type="PROSITE" id="PS51832"/>
    </source>
</evidence>
<dbReference type="PANTHER" id="PTHR43155">
    <property type="entry name" value="CYCLIC DI-GMP PHOSPHODIESTERASE PA4108-RELATED"/>
    <property type="match status" value="1"/>
</dbReference>
<dbReference type="AlphaFoldDB" id="A0A645A9Y2"/>
<dbReference type="PANTHER" id="PTHR43155:SF1">
    <property type="entry name" value="3'3'-CGAMP-SPECIFIC PHOSPHODIESTERASE 1"/>
    <property type="match status" value="1"/>
</dbReference>
<dbReference type="CDD" id="cd00077">
    <property type="entry name" value="HDc"/>
    <property type="match status" value="1"/>
</dbReference>
<proteinExistence type="predicted"/>
<reference evidence="2" key="1">
    <citation type="submission" date="2019-08" db="EMBL/GenBank/DDBJ databases">
        <authorList>
            <person name="Kucharzyk K."/>
            <person name="Murdoch R.W."/>
            <person name="Higgins S."/>
            <person name="Loffler F."/>
        </authorList>
    </citation>
    <scope>NUCLEOTIDE SEQUENCE</scope>
</reference>
<dbReference type="EMBL" id="VSSQ01012773">
    <property type="protein sequence ID" value="MPM50009.1"/>
    <property type="molecule type" value="Genomic_DNA"/>
</dbReference>
<gene>
    <name evidence="2" type="ORF">SDC9_96743</name>
</gene>
<dbReference type="InterPro" id="IPR003607">
    <property type="entry name" value="HD/PDEase_dom"/>
</dbReference>
<organism evidence="2">
    <name type="scientific">bioreactor metagenome</name>
    <dbReference type="NCBI Taxonomy" id="1076179"/>
    <lineage>
        <taxon>unclassified sequences</taxon>
        <taxon>metagenomes</taxon>
        <taxon>ecological metagenomes</taxon>
    </lineage>
</organism>
<accession>A0A645A9Y2</accession>
<feature type="domain" description="HD-GYP" evidence="1">
    <location>
        <begin position="177"/>
        <end position="365"/>
    </location>
</feature>
<name>A0A645A9Y2_9ZZZZ</name>
<dbReference type="NCBIfam" id="TIGR00277">
    <property type="entry name" value="HDIG"/>
    <property type="match status" value="1"/>
</dbReference>
<protein>
    <recommendedName>
        <fullName evidence="1">HD-GYP domain-containing protein</fullName>
    </recommendedName>
</protein>
<dbReference type="GO" id="GO:0009214">
    <property type="term" value="P:cyclic nucleotide catabolic process"/>
    <property type="evidence" value="ECO:0007669"/>
    <property type="project" value="TreeGrafter"/>
</dbReference>
<sequence>MDHNGRIDAGNVDDINIKDSTMPYGIRTDYDKLINETKKYYTENDVLFVDLGDTYRLDNYRLNLNEKTYSNMKHAIGKNIDKYLKEVFNMVGENDTVYISSAFPSDLDYKNKRRLSPIIKFSGDSKGILSSATTRREGIVANLDVGVDILNEFGLKNETMVGRTYNLVEKEDNVKYVLDEFEKIAHIFGNIIDNKSNFTARHSKGISELAYNVSKHIGYSNEKCQKMKIAGLLHDIGKLATPNGILEKNGSLSTEQFCIIKSHVYYTKVILDKIEVIPDISDWASNHHEKLNGKGYPRALSSNELSEESRIMGVCDIYQALTEERPYRKSLSDKEAFSIMDDMAKNNFICSKAISYLKEAVACIK</sequence>
<evidence type="ECO:0000313" key="2">
    <source>
        <dbReference type="EMBL" id="MPM50009.1"/>
    </source>
</evidence>
<dbReference type="Pfam" id="PF13487">
    <property type="entry name" value="HD_5"/>
    <property type="match status" value="1"/>
</dbReference>
<dbReference type="SUPFAM" id="SSF109604">
    <property type="entry name" value="HD-domain/PDEase-like"/>
    <property type="match status" value="1"/>
</dbReference>
<dbReference type="GO" id="GO:0004112">
    <property type="term" value="F:cyclic-nucleotide phosphodiesterase activity"/>
    <property type="evidence" value="ECO:0007669"/>
    <property type="project" value="TreeGrafter"/>
</dbReference>
<dbReference type="InterPro" id="IPR037522">
    <property type="entry name" value="HD_GYP_dom"/>
</dbReference>
<dbReference type="SMART" id="SM00471">
    <property type="entry name" value="HDc"/>
    <property type="match status" value="1"/>
</dbReference>
<dbReference type="PROSITE" id="PS51832">
    <property type="entry name" value="HD_GYP"/>
    <property type="match status" value="1"/>
</dbReference>